<reference evidence="2 3" key="1">
    <citation type="submission" date="2023-07" db="EMBL/GenBank/DDBJ databases">
        <title>Functional and genomic diversity of the sorghum phyllosphere microbiome.</title>
        <authorList>
            <person name="Shade A."/>
        </authorList>
    </citation>
    <scope>NUCLEOTIDE SEQUENCE [LARGE SCALE GENOMIC DNA]</scope>
    <source>
        <strain evidence="2 3">SORGH_AS_1064</strain>
    </source>
</reference>
<feature type="transmembrane region" description="Helical" evidence="1">
    <location>
        <begin position="21"/>
        <end position="40"/>
    </location>
</feature>
<organism evidence="2 3">
    <name type="scientific">Chryseobacterium camelliae</name>
    <dbReference type="NCBI Taxonomy" id="1265445"/>
    <lineage>
        <taxon>Bacteria</taxon>
        <taxon>Pseudomonadati</taxon>
        <taxon>Bacteroidota</taxon>
        <taxon>Flavobacteriia</taxon>
        <taxon>Flavobacteriales</taxon>
        <taxon>Weeksellaceae</taxon>
        <taxon>Chryseobacterium group</taxon>
        <taxon>Chryseobacterium</taxon>
    </lineage>
</organism>
<comment type="caution">
    <text evidence="2">The sequence shown here is derived from an EMBL/GenBank/DDBJ whole genome shotgun (WGS) entry which is preliminary data.</text>
</comment>
<keyword evidence="3" id="KW-1185">Reference proteome</keyword>
<evidence type="ECO:0000313" key="3">
    <source>
        <dbReference type="Proteomes" id="UP001225072"/>
    </source>
</evidence>
<keyword evidence="1" id="KW-1133">Transmembrane helix</keyword>
<protein>
    <submittedName>
        <fullName evidence="2">Uncharacterized protein</fullName>
    </submittedName>
</protein>
<keyword evidence="1" id="KW-0812">Transmembrane</keyword>
<proteinExistence type="predicted"/>
<gene>
    <name evidence="2" type="ORF">QE404_000768</name>
</gene>
<sequence>MAAKIQYNRGEKRKKTMMYKISVYKFIQISAYVCTFNRSYNQENRQKMFTSCKNYIHHKEYFNKINLMY</sequence>
<evidence type="ECO:0000313" key="2">
    <source>
        <dbReference type="EMBL" id="MDQ1095621.1"/>
    </source>
</evidence>
<dbReference type="EMBL" id="JAUTAL010000001">
    <property type="protein sequence ID" value="MDQ1095621.1"/>
    <property type="molecule type" value="Genomic_DNA"/>
</dbReference>
<keyword evidence="1" id="KW-0472">Membrane</keyword>
<accession>A0ABU0TEX9</accession>
<dbReference type="Proteomes" id="UP001225072">
    <property type="component" value="Unassembled WGS sequence"/>
</dbReference>
<evidence type="ECO:0000256" key="1">
    <source>
        <dbReference type="SAM" id="Phobius"/>
    </source>
</evidence>
<name>A0ABU0TEX9_9FLAO</name>